<dbReference type="AlphaFoldDB" id="A0AA41QZ81"/>
<gene>
    <name evidence="2" type="ORF">MRX98_04390</name>
</gene>
<comment type="caution">
    <text evidence="2">The sequence shown here is derived from an EMBL/GenBank/DDBJ whole genome shotgun (WGS) entry which is preliminary data.</text>
</comment>
<dbReference type="Proteomes" id="UP001165427">
    <property type="component" value="Unassembled WGS sequence"/>
</dbReference>
<proteinExistence type="predicted"/>
<name>A0AA41QZ81_9BACT</name>
<evidence type="ECO:0000313" key="2">
    <source>
        <dbReference type="EMBL" id="MCJ8499802.1"/>
    </source>
</evidence>
<evidence type="ECO:0000256" key="1">
    <source>
        <dbReference type="SAM" id="Coils"/>
    </source>
</evidence>
<organism evidence="2 3">
    <name type="scientific">Desulfatitalea alkaliphila</name>
    <dbReference type="NCBI Taxonomy" id="2929485"/>
    <lineage>
        <taxon>Bacteria</taxon>
        <taxon>Pseudomonadati</taxon>
        <taxon>Thermodesulfobacteriota</taxon>
        <taxon>Desulfobacteria</taxon>
        <taxon>Desulfobacterales</taxon>
        <taxon>Desulfosarcinaceae</taxon>
        <taxon>Desulfatitalea</taxon>
    </lineage>
</organism>
<dbReference type="InterPro" id="IPR021804">
    <property type="entry name" value="DUF3375"/>
</dbReference>
<protein>
    <submittedName>
        <fullName evidence="2">DUF3375 domain-containing protein</fullName>
    </submittedName>
</protein>
<keyword evidence="3" id="KW-1185">Reference proteome</keyword>
<dbReference type="EMBL" id="JALJRB010000003">
    <property type="protein sequence ID" value="MCJ8499802.1"/>
    <property type="molecule type" value="Genomic_DNA"/>
</dbReference>
<dbReference type="Pfam" id="PF11855">
    <property type="entry name" value="DUF3375"/>
    <property type="match status" value="1"/>
</dbReference>
<accession>A0AA41QZ81</accession>
<feature type="coiled-coil region" evidence="1">
    <location>
        <begin position="44"/>
        <end position="71"/>
    </location>
</feature>
<evidence type="ECO:0000313" key="3">
    <source>
        <dbReference type="Proteomes" id="UP001165427"/>
    </source>
</evidence>
<dbReference type="RefSeq" id="WP_246903313.1">
    <property type="nucleotide sequence ID" value="NZ_JALJRB010000003.1"/>
</dbReference>
<reference evidence="2" key="1">
    <citation type="submission" date="2022-04" db="EMBL/GenBank/DDBJ databases">
        <title>Desulfatitalea alkaliphila sp. nov., a novel anaerobic sulfate-reducing bacterium isolated from terrestrial mud volcano, Taman Peninsula, Russia.</title>
        <authorList>
            <person name="Khomyakova M.A."/>
            <person name="Merkel A.Y."/>
            <person name="Slobodkin A.I."/>
        </authorList>
    </citation>
    <scope>NUCLEOTIDE SEQUENCE</scope>
    <source>
        <strain evidence="2">M08but</strain>
    </source>
</reference>
<keyword evidence="1" id="KW-0175">Coiled coil</keyword>
<sequence length="487" mass="54795">MNLNQAFVTYRRLRDEPLWRLLAADNGPVAIALLQNNLMEGNRKLAASILYERLERDLEQLRARGEALPQTARAYVADWLAKGWLIRRFPAGATEEEYELSAAAAKAIHLIGGLVEPRSAVTGSRLATVIHQLGRLVEETDADPESRMTHLLAERERIDASIAALRKGRFKVLEEDEALERVRDIIALSGELIADFHSVRDDFEHLNRDLRERIMDDSGSRGDVLEKLFAGIDVIAESESGRTFHAFWRLLTDPEQNAALEAAIEELFGRDFSNRLEVAERRFLLRLIQNLLAQGGTVHEVLQQFARSLKQFVQSREYMEQRRINRLISEAQQHALALKNEVKAGEKMNFHLQLTSSRIRSLSQWNLMDPSENTVESGMAAGDAAQIGLDAVAAWVMQSEIDFRGLADNIRACLAQRSQVCIGEVLRAFPAAQGLGSVVGYLALGSRHGRVMGRRSETVAWTGEDMQQRSARIPLIYFLKEQVHELA</sequence>